<evidence type="ECO:0000256" key="3">
    <source>
        <dbReference type="ARBA" id="ARBA00022777"/>
    </source>
</evidence>
<keyword evidence="4" id="KW-0067">ATP-binding</keyword>
<dbReference type="InterPro" id="IPR036940">
    <property type="entry name" value="PI3/4_kinase_cat_sf"/>
</dbReference>
<evidence type="ECO:0000259" key="9">
    <source>
        <dbReference type="PROSITE" id="PS51546"/>
    </source>
</evidence>
<dbReference type="GO" id="GO:0043491">
    <property type="term" value="P:phosphatidylinositol 3-kinase/protein kinase B signal transduction"/>
    <property type="evidence" value="ECO:0007669"/>
    <property type="project" value="TreeGrafter"/>
</dbReference>
<evidence type="ECO:0000259" key="6">
    <source>
        <dbReference type="PROSITE" id="PS50290"/>
    </source>
</evidence>
<dbReference type="GO" id="GO:0005942">
    <property type="term" value="C:phosphatidylinositol 3-kinase complex"/>
    <property type="evidence" value="ECO:0007669"/>
    <property type="project" value="TreeGrafter"/>
</dbReference>
<dbReference type="InterPro" id="IPR015433">
    <property type="entry name" value="PI3/4_kinase"/>
</dbReference>
<evidence type="ECO:0000259" key="10">
    <source>
        <dbReference type="PROSITE" id="PS51547"/>
    </source>
</evidence>
<dbReference type="Gene3D" id="1.10.1070.11">
    <property type="entry name" value="Phosphatidylinositol 3-/4-kinase, catalytic domain"/>
    <property type="match status" value="1"/>
</dbReference>
<evidence type="ECO:0000256" key="2">
    <source>
        <dbReference type="ARBA" id="ARBA00022741"/>
    </source>
</evidence>
<keyword evidence="12" id="KW-1185">Reference proteome</keyword>
<dbReference type="GO" id="GO:0005524">
    <property type="term" value="F:ATP binding"/>
    <property type="evidence" value="ECO:0007669"/>
    <property type="project" value="UniProtKB-KW"/>
</dbReference>
<dbReference type="AlphaFoldDB" id="A0A811JTQ3"/>
<evidence type="ECO:0000313" key="11">
    <source>
        <dbReference type="EMBL" id="CAD5206654.1"/>
    </source>
</evidence>
<dbReference type="InterPro" id="IPR018936">
    <property type="entry name" value="PI3/4_kinase_CS"/>
</dbReference>
<name>A0A811JTQ3_9BILA</name>
<evidence type="ECO:0000259" key="8">
    <source>
        <dbReference type="PROSITE" id="PS51545"/>
    </source>
</evidence>
<organism evidence="11 12">
    <name type="scientific">Bursaphelenchus okinawaensis</name>
    <dbReference type="NCBI Taxonomy" id="465554"/>
    <lineage>
        <taxon>Eukaryota</taxon>
        <taxon>Metazoa</taxon>
        <taxon>Ecdysozoa</taxon>
        <taxon>Nematoda</taxon>
        <taxon>Chromadorea</taxon>
        <taxon>Rhabditida</taxon>
        <taxon>Tylenchina</taxon>
        <taxon>Tylenchomorpha</taxon>
        <taxon>Aphelenchoidea</taxon>
        <taxon>Aphelenchoididae</taxon>
        <taxon>Bursaphelenchus</taxon>
    </lineage>
</organism>
<dbReference type="GO" id="GO:0035005">
    <property type="term" value="F:1-phosphatidylinositol-4-phosphate 3-kinase activity"/>
    <property type="evidence" value="ECO:0007669"/>
    <property type="project" value="TreeGrafter"/>
</dbReference>
<evidence type="ECO:0000256" key="1">
    <source>
        <dbReference type="ARBA" id="ARBA00022679"/>
    </source>
</evidence>
<dbReference type="InterPro" id="IPR042236">
    <property type="entry name" value="PI3K_accessory_sf"/>
</dbReference>
<dbReference type="OrthoDB" id="67688at2759"/>
<keyword evidence="2" id="KW-0547">Nucleotide-binding</keyword>
<dbReference type="InterPro" id="IPR011009">
    <property type="entry name" value="Kinase-like_dom_sf"/>
</dbReference>
<dbReference type="SUPFAM" id="SSF49562">
    <property type="entry name" value="C2 domain (Calcium/lipid-binding domain, CaLB)"/>
    <property type="match status" value="1"/>
</dbReference>
<feature type="domain" description="PI3K-RBD" evidence="9">
    <location>
        <begin position="263"/>
        <end position="353"/>
    </location>
</feature>
<feature type="domain" description="C2 PI3K-type" evidence="10">
    <location>
        <begin position="396"/>
        <end position="548"/>
    </location>
</feature>
<dbReference type="InterPro" id="IPR016024">
    <property type="entry name" value="ARM-type_fold"/>
</dbReference>
<dbReference type="SMART" id="SM00146">
    <property type="entry name" value="PI3Kc"/>
    <property type="match status" value="1"/>
</dbReference>
<dbReference type="PROSITE" id="PS50290">
    <property type="entry name" value="PI3_4_KINASE_3"/>
    <property type="match status" value="1"/>
</dbReference>
<dbReference type="InterPro" id="IPR002420">
    <property type="entry name" value="PI3K-type_C2_dom"/>
</dbReference>
<dbReference type="SUPFAM" id="SSF56112">
    <property type="entry name" value="Protein kinase-like (PK-like)"/>
    <property type="match status" value="1"/>
</dbReference>
<dbReference type="Pfam" id="PF00613">
    <property type="entry name" value="PI3Ka"/>
    <property type="match status" value="1"/>
</dbReference>
<comment type="caution">
    <text evidence="11">The sequence shown here is derived from an EMBL/GenBank/DDBJ whole genome shotgun (WGS) entry which is preliminary data.</text>
</comment>
<dbReference type="PROSITE" id="PS51547">
    <property type="entry name" value="C2_PI3K"/>
    <property type="match status" value="1"/>
</dbReference>
<gene>
    <name evidence="11" type="ORF">BOKJ2_LOCUS1338</name>
</gene>
<feature type="domain" description="PI3K/PI4K catalytic" evidence="6">
    <location>
        <begin position="822"/>
        <end position="1115"/>
    </location>
</feature>
<dbReference type="Pfam" id="PF00794">
    <property type="entry name" value="PI3K_rbd"/>
    <property type="match status" value="1"/>
</dbReference>
<sequence>MRRRRGLTLLDESKKKVPVNSLDDLPSHNGFSMSEINDALNDHNLVEHHILWANYLSNQTGYFKSSINLDIYLPNGYIFALLSPLHWTLKYLKEQLFKYVKSWIEEQGIEPDDYIFSSVGDNGELLELYDEERSLDAVHMFLPFLILVKRNDFAQETELNEKIGLIIDEPLKQLEPKLNPELKNFRLELFESIKRADDERGTSGTFHYAFPEETILPNIADRVFSPNIHSEVHEEDVEFWWYPSLPSDADQKAMQALKKKVERSRIGIEVWYRENEESEQGISVGIKEIFDKTPSDIIRCALNMLGKRDNPAEFILQVVGRNAFVTLHKPILKFEYIRSCFENYREPKLLLRRKNVIFAQFPPPPEVFTPSYIRADEFSRKYPCTTKLKPACFWDLDQVLSIIIRGISNIQEYDSVKLYVKTILAAGRHILDSQDTAPVASNSFRQAAINFNVYMKDVPESAQMCFLLYSASKKSSADDEMLAYMNVRLFDWKNMFCQGKNTFYLRPPPKGADVASILLLPCGSNICHNSVRLEVEFPEVPGRELEFPDWEIIEKFSQFTRCRQVEEEENNVLEPILRDSDVLEKFLKLRNELDGSKLTIDDQNFLWDYRLKIQELFPQMILILADTPLVYSCREKLCEFYNLLNTWPQLYVDTAIELLDARFSDRYVRAFAVRHLDKIIDNDQMQLYLLALVQCLRYEPYATSPLADMLVRRALMDYKVGHTFLWLMRSELALFSEDDPMCLKYRFALMCEAYCRGNALYLNSMTKQVMMVNKLTELSTLVKAFSKEVSSKKLQAELVDCVSGMQNMQSPLNPCECLGEIDISACKVLGSAKMPLRLRWKNPEPFSQLTNPVHEIIFKNGDDLRQDMLTLQVMRIMDAKWKNYNMDYCLTVYEVLPMGENIGMIHVVQNCATIFQIQCASTQLGSTFSMDQQLINKHIYDLCTQDKVLNSKKYMECVDRFSFSLAGYCVATYVLGIRDRHQDNLMLANDGRLFHIDFGHILGHNKKKLGINRERTDFILTDHFLCVVSHGKDDFKGSYMFKTFRESCAQGYLVLHYHRRFFLALFKMMRCMGLPELQRDEDIEYMYTSLQYEKVERQSILNSFFEVFDGVVKHDWSTTVNWFFHSVKHHK</sequence>
<dbReference type="Gene3D" id="3.30.1010.10">
    <property type="entry name" value="Phosphatidylinositol 3-kinase Catalytic Subunit, Chain A, domain 4"/>
    <property type="match status" value="1"/>
</dbReference>
<dbReference type="GO" id="GO:0005886">
    <property type="term" value="C:plasma membrane"/>
    <property type="evidence" value="ECO:0007669"/>
    <property type="project" value="TreeGrafter"/>
</dbReference>
<evidence type="ECO:0000313" key="12">
    <source>
        <dbReference type="Proteomes" id="UP000614601"/>
    </source>
</evidence>
<dbReference type="PROSITE" id="PS00916">
    <property type="entry name" value="PI3_4_KINASE_2"/>
    <property type="match status" value="1"/>
</dbReference>
<dbReference type="GO" id="GO:0005737">
    <property type="term" value="C:cytoplasm"/>
    <property type="evidence" value="ECO:0007669"/>
    <property type="project" value="TreeGrafter"/>
</dbReference>
<dbReference type="SMART" id="SM00145">
    <property type="entry name" value="PI3Ka"/>
    <property type="match status" value="1"/>
</dbReference>
<dbReference type="PROSITE" id="PS00915">
    <property type="entry name" value="PI3_4_KINASE_1"/>
    <property type="match status" value="1"/>
</dbReference>
<dbReference type="SUPFAM" id="SSF54236">
    <property type="entry name" value="Ubiquitin-like"/>
    <property type="match status" value="1"/>
</dbReference>
<dbReference type="SMART" id="SM00144">
    <property type="entry name" value="PI3K_rbd"/>
    <property type="match status" value="1"/>
</dbReference>
<dbReference type="GO" id="GO:0016303">
    <property type="term" value="F:1-phosphatidylinositol-3-kinase activity"/>
    <property type="evidence" value="ECO:0007669"/>
    <property type="project" value="TreeGrafter"/>
</dbReference>
<keyword evidence="3" id="KW-0418">Kinase</keyword>
<evidence type="ECO:0008006" key="13">
    <source>
        <dbReference type="Google" id="ProtNLM"/>
    </source>
</evidence>
<dbReference type="GO" id="GO:0016477">
    <property type="term" value="P:cell migration"/>
    <property type="evidence" value="ECO:0007669"/>
    <property type="project" value="TreeGrafter"/>
</dbReference>
<protein>
    <recommendedName>
        <fullName evidence="13">Phosphatidylinositol-4,5-bisphosphate 3-kinase</fullName>
    </recommendedName>
</protein>
<comment type="similarity">
    <text evidence="5">Belongs to the PI3/PI4-kinase family.</text>
</comment>
<dbReference type="Pfam" id="PF00792">
    <property type="entry name" value="PI3K_C2"/>
    <property type="match status" value="1"/>
</dbReference>
<dbReference type="SUPFAM" id="SSF48371">
    <property type="entry name" value="ARM repeat"/>
    <property type="match status" value="1"/>
</dbReference>
<dbReference type="Proteomes" id="UP000783686">
    <property type="component" value="Unassembled WGS sequence"/>
</dbReference>
<dbReference type="GO" id="GO:0048015">
    <property type="term" value="P:phosphatidylinositol-mediated signaling"/>
    <property type="evidence" value="ECO:0007669"/>
    <property type="project" value="TreeGrafter"/>
</dbReference>
<dbReference type="InterPro" id="IPR003113">
    <property type="entry name" value="PI3K_ABD"/>
</dbReference>
<proteinExistence type="inferred from homology"/>
<keyword evidence="1" id="KW-0808">Transferase</keyword>
<dbReference type="Gene3D" id="2.60.40.150">
    <property type="entry name" value="C2 domain"/>
    <property type="match status" value="1"/>
</dbReference>
<dbReference type="InterPro" id="IPR035892">
    <property type="entry name" value="C2_domain_sf"/>
</dbReference>
<evidence type="ECO:0000256" key="5">
    <source>
        <dbReference type="PROSITE-ProRule" id="PRU00880"/>
    </source>
</evidence>
<evidence type="ECO:0000256" key="4">
    <source>
        <dbReference type="ARBA" id="ARBA00022840"/>
    </source>
</evidence>
<dbReference type="EMBL" id="CAJFCW020000001">
    <property type="protein sequence ID" value="CAG9082642.1"/>
    <property type="molecule type" value="Genomic_DNA"/>
</dbReference>
<dbReference type="Proteomes" id="UP000614601">
    <property type="component" value="Unassembled WGS sequence"/>
</dbReference>
<reference evidence="11" key="1">
    <citation type="submission" date="2020-09" db="EMBL/GenBank/DDBJ databases">
        <authorList>
            <person name="Kikuchi T."/>
        </authorList>
    </citation>
    <scope>NUCLEOTIDE SEQUENCE</scope>
    <source>
        <strain evidence="11">SH1</strain>
    </source>
</reference>
<dbReference type="Pfam" id="PF00454">
    <property type="entry name" value="PI3_PI4_kinase"/>
    <property type="match status" value="1"/>
</dbReference>
<dbReference type="PANTHER" id="PTHR10048">
    <property type="entry name" value="PHOSPHATIDYLINOSITOL KINASE"/>
    <property type="match status" value="1"/>
</dbReference>
<accession>A0A811JTQ3</accession>
<dbReference type="Gene3D" id="1.25.40.70">
    <property type="entry name" value="Phosphatidylinositol 3-kinase, accessory domain (PIK)"/>
    <property type="match status" value="1"/>
</dbReference>
<dbReference type="PROSITE" id="PS51545">
    <property type="entry name" value="PIK_HELICAL"/>
    <property type="match status" value="1"/>
</dbReference>
<feature type="domain" description="PIK helical" evidence="8">
    <location>
        <begin position="559"/>
        <end position="757"/>
    </location>
</feature>
<dbReference type="PROSITE" id="PS51546">
    <property type="entry name" value="PI3K_RBD"/>
    <property type="match status" value="1"/>
</dbReference>
<dbReference type="Pfam" id="PF02192">
    <property type="entry name" value="PI3K_p85B"/>
    <property type="match status" value="1"/>
</dbReference>
<feature type="domain" description="PI3K-ABD" evidence="7">
    <location>
        <begin position="63"/>
        <end position="151"/>
    </location>
</feature>
<dbReference type="InterPro" id="IPR000403">
    <property type="entry name" value="PI3/4_kinase_cat_dom"/>
</dbReference>
<dbReference type="PANTHER" id="PTHR10048:SF111">
    <property type="entry name" value="PHOSPHATIDYLINOSITOL 3-KINASE AGE-1"/>
    <property type="match status" value="1"/>
</dbReference>
<dbReference type="Gene3D" id="3.10.20.770">
    <property type="match status" value="1"/>
</dbReference>
<dbReference type="PROSITE" id="PS51544">
    <property type="entry name" value="PI3K_ABD"/>
    <property type="match status" value="1"/>
</dbReference>
<dbReference type="InterPro" id="IPR000341">
    <property type="entry name" value="PI3K_Ras-bd_dom"/>
</dbReference>
<dbReference type="InterPro" id="IPR029071">
    <property type="entry name" value="Ubiquitin-like_domsf"/>
</dbReference>
<dbReference type="EMBL" id="CAJFDH010000001">
    <property type="protein sequence ID" value="CAD5206654.1"/>
    <property type="molecule type" value="Genomic_DNA"/>
</dbReference>
<dbReference type="InterPro" id="IPR001263">
    <property type="entry name" value="PI3K_accessory_dom"/>
</dbReference>
<evidence type="ECO:0000259" key="7">
    <source>
        <dbReference type="PROSITE" id="PS51544"/>
    </source>
</evidence>
<dbReference type="SMART" id="SM00143">
    <property type="entry name" value="PI3K_p85B"/>
    <property type="match status" value="1"/>
</dbReference>